<dbReference type="SUPFAM" id="SSF53474">
    <property type="entry name" value="alpha/beta-Hydrolases"/>
    <property type="match status" value="1"/>
</dbReference>
<accession>A0A8H5HTT3</accession>
<dbReference type="AlphaFoldDB" id="A0A8H5HTT3"/>
<dbReference type="GO" id="GO:0008474">
    <property type="term" value="F:palmitoyl-(protein) hydrolase activity"/>
    <property type="evidence" value="ECO:0007669"/>
    <property type="project" value="UniProtKB-EC"/>
</dbReference>
<evidence type="ECO:0000256" key="3">
    <source>
        <dbReference type="ARBA" id="ARBA00014212"/>
    </source>
</evidence>
<evidence type="ECO:0000256" key="4">
    <source>
        <dbReference type="ARBA" id="ARBA00022729"/>
    </source>
</evidence>
<evidence type="ECO:0000313" key="10">
    <source>
        <dbReference type="Proteomes" id="UP000518752"/>
    </source>
</evidence>
<comment type="similarity">
    <text evidence="1">Belongs to the palmitoyl-protein thioesterase family.</text>
</comment>
<sequence>MSISCIYNPRKRNQRDCAVPFHMLLLLVLVLAALLVLAHGQSIRPLVLWHGLGDSYSSPGMLQFTAMIKDVHPSIFIHSVYIDPDDSKDRQAGFYGNVNAQVESVSLQLAAIPQLQDGFDAIGFSQGGQFLRAYVERFNTPPVHNLLCFGSQHMGISDIPQCRPYDFLCQAARRATRQTVYTPWAQANLVQAQYYRDPTNLEAYLASNTFLPSINNEDILLRNHTYAKNLASLNALVLILFTQDKTVVPKESSWFGSQVVDSDDSQQHQQVLSPSILPMHMQPLYIEDWIGLRSLDEQGGVIFETCEGEHMQIGDCWEALVRQWSGELLLD</sequence>
<dbReference type="EMBL" id="JAACJN010000022">
    <property type="protein sequence ID" value="KAF5389369.1"/>
    <property type="molecule type" value="Genomic_DNA"/>
</dbReference>
<dbReference type="PANTHER" id="PTHR11247:SF8">
    <property type="entry name" value="PALMITOYL-PROTEIN THIOESTERASE 1"/>
    <property type="match status" value="1"/>
</dbReference>
<name>A0A8H5HTT3_9AGAR</name>
<keyword evidence="4" id="KW-0732">Signal</keyword>
<evidence type="ECO:0000256" key="1">
    <source>
        <dbReference type="ARBA" id="ARBA00010758"/>
    </source>
</evidence>
<proteinExistence type="inferred from homology"/>
<dbReference type="Pfam" id="PF02089">
    <property type="entry name" value="Palm_thioest"/>
    <property type="match status" value="1"/>
</dbReference>
<reference evidence="9 10" key="1">
    <citation type="journal article" date="2020" name="ISME J.">
        <title>Uncovering the hidden diversity of litter-decomposition mechanisms in mushroom-forming fungi.</title>
        <authorList>
            <person name="Floudas D."/>
            <person name="Bentzer J."/>
            <person name="Ahren D."/>
            <person name="Johansson T."/>
            <person name="Persson P."/>
            <person name="Tunlid A."/>
        </authorList>
    </citation>
    <scope>NUCLEOTIDE SEQUENCE [LARGE SCALE GENOMIC DNA]</scope>
    <source>
        <strain evidence="9 10">CBS 406.79</strain>
    </source>
</reference>
<keyword evidence="5" id="KW-0378">Hydrolase</keyword>
<dbReference type="Gene3D" id="3.40.50.1820">
    <property type="entry name" value="alpha/beta hydrolase"/>
    <property type="match status" value="1"/>
</dbReference>
<evidence type="ECO:0000256" key="7">
    <source>
        <dbReference type="ARBA" id="ARBA00023180"/>
    </source>
</evidence>
<gene>
    <name evidence="9" type="ORF">D9757_004374</name>
</gene>
<organism evidence="9 10">
    <name type="scientific">Collybiopsis confluens</name>
    <dbReference type="NCBI Taxonomy" id="2823264"/>
    <lineage>
        <taxon>Eukaryota</taxon>
        <taxon>Fungi</taxon>
        <taxon>Dikarya</taxon>
        <taxon>Basidiomycota</taxon>
        <taxon>Agaricomycotina</taxon>
        <taxon>Agaricomycetes</taxon>
        <taxon>Agaricomycetidae</taxon>
        <taxon>Agaricales</taxon>
        <taxon>Marasmiineae</taxon>
        <taxon>Omphalotaceae</taxon>
        <taxon>Collybiopsis</taxon>
    </lineage>
</organism>
<keyword evidence="6" id="KW-1015">Disulfide bond</keyword>
<dbReference type="OrthoDB" id="10263094at2759"/>
<dbReference type="PRINTS" id="PR00414">
    <property type="entry name" value="PPTHIESTRASE"/>
</dbReference>
<evidence type="ECO:0000256" key="6">
    <source>
        <dbReference type="ARBA" id="ARBA00023157"/>
    </source>
</evidence>
<dbReference type="InterPro" id="IPR002472">
    <property type="entry name" value="Palm_thioest"/>
</dbReference>
<dbReference type="InterPro" id="IPR029058">
    <property type="entry name" value="AB_hydrolase_fold"/>
</dbReference>
<dbReference type="Proteomes" id="UP000518752">
    <property type="component" value="Unassembled WGS sequence"/>
</dbReference>
<dbReference type="PANTHER" id="PTHR11247">
    <property type="entry name" value="PALMITOYL-PROTEIN THIOESTERASE/DOLICHYLDIPHOSPHATASE 1"/>
    <property type="match status" value="1"/>
</dbReference>
<comment type="caution">
    <text evidence="9">The sequence shown here is derived from an EMBL/GenBank/DDBJ whole genome shotgun (WGS) entry which is preliminary data.</text>
</comment>
<dbReference type="EC" id="3.1.2.22" evidence="2"/>
<dbReference type="FunFam" id="3.40.50.1820:FF:000107">
    <property type="entry name" value="Palmitoyl-protein thioesterase 1"/>
    <property type="match status" value="1"/>
</dbReference>
<evidence type="ECO:0000313" key="9">
    <source>
        <dbReference type="EMBL" id="KAF5389369.1"/>
    </source>
</evidence>
<protein>
    <recommendedName>
        <fullName evidence="3">Palmitoyl-protein thioesterase 1</fullName>
        <ecNumber evidence="2">3.1.2.22</ecNumber>
    </recommendedName>
    <alternativeName>
        <fullName evidence="8">Palmitoyl-protein hydrolase 1</fullName>
    </alternativeName>
</protein>
<evidence type="ECO:0000256" key="8">
    <source>
        <dbReference type="ARBA" id="ARBA00031934"/>
    </source>
</evidence>
<keyword evidence="7" id="KW-0325">Glycoprotein</keyword>
<evidence type="ECO:0000256" key="2">
    <source>
        <dbReference type="ARBA" id="ARBA00012423"/>
    </source>
</evidence>
<evidence type="ECO:0000256" key="5">
    <source>
        <dbReference type="ARBA" id="ARBA00022801"/>
    </source>
</evidence>
<keyword evidence="10" id="KW-1185">Reference proteome</keyword>